<reference evidence="2" key="1">
    <citation type="submission" date="2023-07" db="EMBL/GenBank/DDBJ databases">
        <title>Functional and genomic diversity of the sorghum phyllosphere microbiome.</title>
        <authorList>
            <person name="Shade A."/>
        </authorList>
    </citation>
    <scope>NUCLEOTIDE SEQUENCE</scope>
    <source>
        <strain evidence="2">SORGH_AS_0457</strain>
    </source>
</reference>
<dbReference type="Pfam" id="PF05016">
    <property type="entry name" value="ParE_toxin"/>
    <property type="match status" value="1"/>
</dbReference>
<proteinExistence type="predicted"/>
<protein>
    <submittedName>
        <fullName evidence="2">Toxin ParE1/3/4</fullName>
    </submittedName>
</protein>
<dbReference type="RefSeq" id="WP_307106564.1">
    <property type="nucleotide sequence ID" value="NZ_JAUTAS010000001.1"/>
</dbReference>
<dbReference type="Gene3D" id="3.30.2310.20">
    <property type="entry name" value="RelE-like"/>
    <property type="match status" value="1"/>
</dbReference>
<dbReference type="InterPro" id="IPR007712">
    <property type="entry name" value="RelE/ParE_toxin"/>
</dbReference>
<dbReference type="AlphaFoldDB" id="A0AAP5AHU7"/>
<evidence type="ECO:0000313" key="3">
    <source>
        <dbReference type="Proteomes" id="UP001226084"/>
    </source>
</evidence>
<evidence type="ECO:0000313" key="2">
    <source>
        <dbReference type="EMBL" id="MDQ1107818.1"/>
    </source>
</evidence>
<dbReference type="Proteomes" id="UP001226084">
    <property type="component" value="Unassembled WGS sequence"/>
</dbReference>
<comment type="caution">
    <text evidence="2">The sequence shown here is derived from an EMBL/GenBank/DDBJ whole genome shotgun (WGS) entry which is preliminary data.</text>
</comment>
<organism evidence="2 3">
    <name type="scientific">Stenotrophomonas rhizophila</name>
    <dbReference type="NCBI Taxonomy" id="216778"/>
    <lineage>
        <taxon>Bacteria</taxon>
        <taxon>Pseudomonadati</taxon>
        <taxon>Pseudomonadota</taxon>
        <taxon>Gammaproteobacteria</taxon>
        <taxon>Lysobacterales</taxon>
        <taxon>Lysobacteraceae</taxon>
        <taxon>Stenotrophomonas</taxon>
    </lineage>
</organism>
<dbReference type="InterPro" id="IPR035093">
    <property type="entry name" value="RelE/ParE_toxin_dom_sf"/>
</dbReference>
<accession>A0AAP5AHU7</accession>
<evidence type="ECO:0000256" key="1">
    <source>
        <dbReference type="ARBA" id="ARBA00022649"/>
    </source>
</evidence>
<keyword evidence="1" id="KW-1277">Toxin-antitoxin system</keyword>
<dbReference type="EMBL" id="JAUTAS010000001">
    <property type="protein sequence ID" value="MDQ1107818.1"/>
    <property type="molecule type" value="Genomic_DNA"/>
</dbReference>
<gene>
    <name evidence="2" type="ORF">QE424_000977</name>
</gene>
<sequence>MKPSRWYPRALQDADEADQWFAGAGGTALELAFIDALQAAVELLERHPEADSTRHDGVLDLPEGSLRFLPIHRFDDYLIYYIALADHIRVVRIWNARRGLDALLDTQ</sequence>
<name>A0AAP5AHU7_9GAMM</name>